<dbReference type="Gene3D" id="1.10.10.60">
    <property type="entry name" value="Homeodomain-like"/>
    <property type="match status" value="1"/>
</dbReference>
<organism evidence="13 14">
    <name type="scientific">Cuneatibacter caecimuris</name>
    <dbReference type="NCBI Taxonomy" id="1796618"/>
    <lineage>
        <taxon>Bacteria</taxon>
        <taxon>Bacillati</taxon>
        <taxon>Bacillota</taxon>
        <taxon>Clostridia</taxon>
        <taxon>Lachnospirales</taxon>
        <taxon>Lachnospiraceae</taxon>
        <taxon>Cuneatibacter</taxon>
    </lineage>
</organism>
<dbReference type="PROSITE" id="PS01124">
    <property type="entry name" value="HTH_ARAC_FAMILY_2"/>
    <property type="match status" value="1"/>
</dbReference>
<feature type="domain" description="Response regulatory" evidence="12">
    <location>
        <begin position="5"/>
        <end position="121"/>
    </location>
</feature>
<evidence type="ECO:0000313" key="14">
    <source>
        <dbReference type="Proteomes" id="UP000292927"/>
    </source>
</evidence>
<dbReference type="SMART" id="SM00342">
    <property type="entry name" value="HTH_ARAC"/>
    <property type="match status" value="1"/>
</dbReference>
<dbReference type="GO" id="GO:0003700">
    <property type="term" value="F:DNA-binding transcription factor activity"/>
    <property type="evidence" value="ECO:0007669"/>
    <property type="project" value="InterPro"/>
</dbReference>
<dbReference type="Gene3D" id="3.40.50.2300">
    <property type="match status" value="1"/>
</dbReference>
<keyword evidence="5" id="KW-0902">Two-component regulatory system</keyword>
<sequence length="493" mass="57674">MREIKVLITEDEPPIGRFVKKITEGIPGFSVCGVCCSGEEGLELIEKERPDVLITDIRMPGMTGLELIRRARARNRGMYFLVISGYKMFEYAKEAIELETTAYILKPIHPEELRENLLSIRTACQKRNARRQQEELQIAFRKRDEAAFSRALSCRNIRLLAVYYGNDQEEICLVGPGVKQGILWLVYKNWVFFLQDREEEDGALEIVSRKIMARPARRRTCACILIPEVNGEDGQIEALRRLYRDALRRMIIPGKTVQAVLPASYMCSEETVIPDETLKNQLRIDVQARDKKSFQKHFFELFAVWEQSQADIAHIRSWMHELTVQLIKNNILKAESIPYNEGLDEIIWQGDCFTEIRDSLWKEMEEVFLEVHMETETLRKNEKQLFDQICSLMEKNPEKNNSLQEICERFHVSQPYVRKIFRIYTGKTYKEYQLERKIQMARSLMDGNPSLLVREVAEKIGFEQLYFGTVFSKYTGMTPSQYKARRMAEKNDE</sequence>
<accession>A0A4Q7P6D4</accession>
<evidence type="ECO:0000256" key="6">
    <source>
        <dbReference type="ARBA" id="ARBA00023015"/>
    </source>
</evidence>
<dbReference type="GO" id="GO:0005737">
    <property type="term" value="C:cytoplasm"/>
    <property type="evidence" value="ECO:0007669"/>
    <property type="project" value="UniProtKB-SubCell"/>
</dbReference>
<evidence type="ECO:0000256" key="3">
    <source>
        <dbReference type="ARBA" id="ARBA00022490"/>
    </source>
</evidence>
<dbReference type="Pfam" id="PF12833">
    <property type="entry name" value="HTH_18"/>
    <property type="match status" value="1"/>
</dbReference>
<dbReference type="EMBL" id="SGXF01000004">
    <property type="protein sequence ID" value="RZS94272.1"/>
    <property type="molecule type" value="Genomic_DNA"/>
</dbReference>
<evidence type="ECO:0000313" key="13">
    <source>
        <dbReference type="EMBL" id="RZS94272.1"/>
    </source>
</evidence>
<reference evidence="13 14" key="1">
    <citation type="submission" date="2019-02" db="EMBL/GenBank/DDBJ databases">
        <title>Genomic Encyclopedia of Type Strains, Phase IV (KMG-IV): sequencing the most valuable type-strain genomes for metagenomic binning, comparative biology and taxonomic classification.</title>
        <authorList>
            <person name="Goeker M."/>
        </authorList>
    </citation>
    <scope>NUCLEOTIDE SEQUENCE [LARGE SCALE GENOMIC DNA]</scope>
    <source>
        <strain evidence="13 14">DSM 29486</strain>
    </source>
</reference>
<evidence type="ECO:0000256" key="7">
    <source>
        <dbReference type="ARBA" id="ARBA00023125"/>
    </source>
</evidence>
<dbReference type="InterPro" id="IPR011006">
    <property type="entry name" value="CheY-like_superfamily"/>
</dbReference>
<dbReference type="InterPro" id="IPR051552">
    <property type="entry name" value="HptR"/>
</dbReference>
<comment type="subcellular location">
    <subcellularLocation>
        <location evidence="1">Cytoplasm</location>
    </subcellularLocation>
</comment>
<dbReference type="SMART" id="SM00448">
    <property type="entry name" value="REC"/>
    <property type="match status" value="1"/>
</dbReference>
<evidence type="ECO:0000259" key="11">
    <source>
        <dbReference type="PROSITE" id="PS01124"/>
    </source>
</evidence>
<evidence type="ECO:0000256" key="10">
    <source>
        <dbReference type="PROSITE-ProRule" id="PRU00169"/>
    </source>
</evidence>
<dbReference type="GO" id="GO:0043565">
    <property type="term" value="F:sequence-specific DNA binding"/>
    <property type="evidence" value="ECO:0007669"/>
    <property type="project" value="InterPro"/>
</dbReference>
<dbReference type="OrthoDB" id="384217at2"/>
<dbReference type="PROSITE" id="PS00041">
    <property type="entry name" value="HTH_ARAC_FAMILY_1"/>
    <property type="match status" value="1"/>
</dbReference>
<dbReference type="CDD" id="cd17536">
    <property type="entry name" value="REC_YesN-like"/>
    <property type="match status" value="1"/>
</dbReference>
<dbReference type="PROSITE" id="PS50110">
    <property type="entry name" value="RESPONSE_REGULATORY"/>
    <property type="match status" value="1"/>
</dbReference>
<dbReference type="SUPFAM" id="SSF46689">
    <property type="entry name" value="Homeodomain-like"/>
    <property type="match status" value="2"/>
</dbReference>
<keyword evidence="8" id="KW-0804">Transcription</keyword>
<evidence type="ECO:0000256" key="4">
    <source>
        <dbReference type="ARBA" id="ARBA00022553"/>
    </source>
</evidence>
<evidence type="ECO:0000256" key="1">
    <source>
        <dbReference type="ARBA" id="ARBA00004496"/>
    </source>
</evidence>
<dbReference type="InterPro" id="IPR001789">
    <property type="entry name" value="Sig_transdc_resp-reg_receiver"/>
</dbReference>
<dbReference type="Proteomes" id="UP000292927">
    <property type="component" value="Unassembled WGS sequence"/>
</dbReference>
<proteinExistence type="predicted"/>
<keyword evidence="14" id="KW-1185">Reference proteome</keyword>
<evidence type="ECO:0000256" key="8">
    <source>
        <dbReference type="ARBA" id="ARBA00023163"/>
    </source>
</evidence>
<keyword evidence="7" id="KW-0238">DNA-binding</keyword>
<dbReference type="InterPro" id="IPR018062">
    <property type="entry name" value="HTH_AraC-typ_CS"/>
</dbReference>
<feature type="modified residue" description="4-aspartylphosphate" evidence="10">
    <location>
        <position position="56"/>
    </location>
</feature>
<keyword evidence="4 10" id="KW-0597">Phosphoprotein</keyword>
<evidence type="ECO:0000259" key="12">
    <source>
        <dbReference type="PROSITE" id="PS50110"/>
    </source>
</evidence>
<evidence type="ECO:0000256" key="9">
    <source>
        <dbReference type="ARBA" id="ARBA00024867"/>
    </source>
</evidence>
<dbReference type="InterPro" id="IPR009057">
    <property type="entry name" value="Homeodomain-like_sf"/>
</dbReference>
<dbReference type="GO" id="GO:0000160">
    <property type="term" value="P:phosphorelay signal transduction system"/>
    <property type="evidence" value="ECO:0007669"/>
    <property type="project" value="UniProtKB-KW"/>
</dbReference>
<protein>
    <recommendedName>
        <fullName evidence="2">Stage 0 sporulation protein A homolog</fullName>
    </recommendedName>
</protein>
<dbReference type="PANTHER" id="PTHR42713">
    <property type="entry name" value="HISTIDINE KINASE-RELATED"/>
    <property type="match status" value="1"/>
</dbReference>
<keyword evidence="6" id="KW-0805">Transcription regulation</keyword>
<dbReference type="AlphaFoldDB" id="A0A4Q7P6D4"/>
<dbReference type="Pfam" id="PF00072">
    <property type="entry name" value="Response_reg"/>
    <property type="match status" value="1"/>
</dbReference>
<evidence type="ECO:0000256" key="5">
    <source>
        <dbReference type="ARBA" id="ARBA00023012"/>
    </source>
</evidence>
<feature type="domain" description="HTH araC/xylS-type" evidence="11">
    <location>
        <begin position="387"/>
        <end position="485"/>
    </location>
</feature>
<dbReference type="PANTHER" id="PTHR42713:SF3">
    <property type="entry name" value="TRANSCRIPTIONAL REGULATORY PROTEIN HPTR"/>
    <property type="match status" value="1"/>
</dbReference>
<dbReference type="RefSeq" id="WP_130435396.1">
    <property type="nucleotide sequence ID" value="NZ_SGXF01000004.1"/>
</dbReference>
<dbReference type="InterPro" id="IPR018060">
    <property type="entry name" value="HTH_AraC"/>
</dbReference>
<keyword evidence="3" id="KW-0963">Cytoplasm</keyword>
<name>A0A4Q7P6D4_9FIRM</name>
<evidence type="ECO:0000256" key="2">
    <source>
        <dbReference type="ARBA" id="ARBA00018672"/>
    </source>
</evidence>
<comment type="caution">
    <text evidence="13">The sequence shown here is derived from an EMBL/GenBank/DDBJ whole genome shotgun (WGS) entry which is preliminary data.</text>
</comment>
<gene>
    <name evidence="13" type="ORF">EV209_2112</name>
</gene>
<dbReference type="SUPFAM" id="SSF52172">
    <property type="entry name" value="CheY-like"/>
    <property type="match status" value="1"/>
</dbReference>
<comment type="function">
    <text evidence="9">May play the central regulatory role in sporulation. It may be an element of the effector pathway responsible for the activation of sporulation genes in response to nutritional stress. Spo0A may act in concert with spo0H (a sigma factor) to control the expression of some genes that are critical to the sporulation process.</text>
</comment>